<protein>
    <submittedName>
        <fullName evidence="1">Uncharacterized protein</fullName>
    </submittedName>
</protein>
<name>A0A0N1QVR8_SALSV</name>
<evidence type="ECO:0000313" key="2">
    <source>
        <dbReference type="Proteomes" id="UP000001865"/>
    </source>
</evidence>
<gene>
    <name evidence="1" type="ordered locus">SeSA_A2895</name>
</gene>
<dbReference type="Proteomes" id="UP000001865">
    <property type="component" value="Chromosome"/>
</dbReference>
<dbReference type="AlphaFoldDB" id="A0A0N1QVR8"/>
<dbReference type="KEGG" id="sew:SeSA_A2895"/>
<proteinExistence type="predicted"/>
<evidence type="ECO:0000313" key="1">
    <source>
        <dbReference type="EMBL" id="ACF90378.1"/>
    </source>
</evidence>
<sequence>MLGNFVFSIFYSPLFNLQIEYILLNKYKSNLFLIIKIRKRFLFMDLI</sequence>
<organism evidence="1 2">
    <name type="scientific">Salmonella schwarzengrund (strain CVM19633)</name>
    <dbReference type="NCBI Taxonomy" id="439843"/>
    <lineage>
        <taxon>Bacteria</taxon>
        <taxon>Pseudomonadati</taxon>
        <taxon>Pseudomonadota</taxon>
        <taxon>Gammaproteobacteria</taxon>
        <taxon>Enterobacterales</taxon>
        <taxon>Enterobacteriaceae</taxon>
        <taxon>Salmonella</taxon>
    </lineage>
</organism>
<accession>A0A0N1QVR8</accession>
<dbReference type="HOGENOM" id="CLU_3173024_0_0_6"/>
<reference evidence="1 2" key="1">
    <citation type="journal article" date="2011" name="J. Bacteriol.">
        <title>Comparative genomics of 28 Salmonella enterica isolates: evidence for CRISPR-mediated adaptive sublineage evolution.</title>
        <authorList>
            <person name="Fricke W.F."/>
            <person name="Mammel M.K."/>
            <person name="McDermott P.F."/>
            <person name="Tartera C."/>
            <person name="White D.G."/>
            <person name="Leclerc J.E."/>
            <person name="Ravel J."/>
            <person name="Cebula T.A."/>
        </authorList>
    </citation>
    <scope>NUCLEOTIDE SEQUENCE [LARGE SCALE GENOMIC DNA]</scope>
    <source>
        <strain evidence="1 2">CVM19633</strain>
    </source>
</reference>
<dbReference type="EMBL" id="CP001127">
    <property type="protein sequence ID" value="ACF90378.1"/>
    <property type="molecule type" value="Genomic_DNA"/>
</dbReference>